<evidence type="ECO:0000256" key="3">
    <source>
        <dbReference type="SAM" id="SignalP"/>
    </source>
</evidence>
<dbReference type="GeneID" id="28836984"/>
<dbReference type="SUPFAM" id="SSF50965">
    <property type="entry name" value="Galactose oxidase, central domain"/>
    <property type="match status" value="1"/>
</dbReference>
<keyword evidence="2" id="KW-1133">Transmembrane helix</keyword>
<accession>A0A1B8GS36</accession>
<feature type="region of interest" description="Disordered" evidence="1">
    <location>
        <begin position="451"/>
        <end position="479"/>
    </location>
</feature>
<organism evidence="4 5">
    <name type="scientific">Pseudogymnoascus verrucosus</name>
    <dbReference type="NCBI Taxonomy" id="342668"/>
    <lineage>
        <taxon>Eukaryota</taxon>
        <taxon>Fungi</taxon>
        <taxon>Dikarya</taxon>
        <taxon>Ascomycota</taxon>
        <taxon>Pezizomycotina</taxon>
        <taxon>Leotiomycetes</taxon>
        <taxon>Thelebolales</taxon>
        <taxon>Thelebolaceae</taxon>
        <taxon>Pseudogymnoascus</taxon>
    </lineage>
</organism>
<evidence type="ECO:0000256" key="2">
    <source>
        <dbReference type="SAM" id="Phobius"/>
    </source>
</evidence>
<protein>
    <recommendedName>
        <fullName evidence="6">Kelch repeat protein</fullName>
    </recommendedName>
</protein>
<dbReference type="AlphaFoldDB" id="A0A1B8GS36"/>
<keyword evidence="5" id="KW-1185">Reference proteome</keyword>
<dbReference type="STRING" id="342668.A0A1B8GS36"/>
<feature type="compositionally biased region" description="Low complexity" evidence="1">
    <location>
        <begin position="451"/>
        <end position="460"/>
    </location>
</feature>
<feature type="transmembrane region" description="Helical" evidence="2">
    <location>
        <begin position="485"/>
        <end position="508"/>
    </location>
</feature>
<keyword evidence="2" id="KW-0812">Transmembrane</keyword>
<dbReference type="Proteomes" id="UP000091956">
    <property type="component" value="Unassembled WGS sequence"/>
</dbReference>
<evidence type="ECO:0008006" key="6">
    <source>
        <dbReference type="Google" id="ProtNLM"/>
    </source>
</evidence>
<dbReference type="EMBL" id="KV460216">
    <property type="protein sequence ID" value="OBT98643.1"/>
    <property type="molecule type" value="Genomic_DNA"/>
</dbReference>
<name>A0A1B8GS36_9PEZI</name>
<sequence>MRFIILLLLGLRISSVNATPASFLPKGFKSWFWPSSIVVGNWLYLHGGEIHHNDDGVMTYLPNSQTFAIDLSKSWSTSTVDAIISNHAEEFKPSRRPEIYHDTIHNVVYSYGGAYYSANFKDDHVTYEANVTPEVWGFTPPENGNVNWSRQFAKSISDSFPLTSSIEYALTTSSDKKHYSFGGTITYNVVPDGGEGVPIQMVMEDFVTYDYATQTYSNVSRTTPHSLAGEAQFVPQYGEEGVLLFFGGKNPVDRGAASLDLADLGSIDVYDIYTDTFYTQAATNAPTGRYSFCSVGASNANSSSYEIFIYGGDVGSSNSAAVATLSKVYILTLPAFHWLEVPTSASTWRNNHKCQKIGEKSISQHNQRQMLSVGGDQHPSGVDWSSYVDSWNSAMKIFDLTTLTWSDSYNPDAKAYTRPDMVNRFYSSNSAFPSTWGDAALNSIFNKSVTATTPKTTSTPTPTPTPTHTPEPEKETRSKTNVGDIAGGVVGGVFAVALAGFLLWWFCWRKPKAINRNSGALAATDYQGNQGYQNVKEGDGGSEGAEVELSAGKDMPRGELPADDTHQEELDAIEYQHKYRMPEPQKLSNGTR</sequence>
<evidence type="ECO:0000313" key="4">
    <source>
        <dbReference type="EMBL" id="OBT98643.1"/>
    </source>
</evidence>
<keyword evidence="2" id="KW-0472">Membrane</keyword>
<feature type="compositionally biased region" description="Basic and acidic residues" evidence="1">
    <location>
        <begin position="563"/>
        <end position="583"/>
    </location>
</feature>
<feature type="region of interest" description="Disordered" evidence="1">
    <location>
        <begin position="530"/>
        <end position="592"/>
    </location>
</feature>
<proteinExistence type="predicted"/>
<feature type="signal peptide" evidence="3">
    <location>
        <begin position="1"/>
        <end position="18"/>
    </location>
</feature>
<reference evidence="5" key="2">
    <citation type="journal article" date="2018" name="Nat. Commun.">
        <title>Extreme sensitivity to ultraviolet light in the fungal pathogen causing white-nose syndrome of bats.</title>
        <authorList>
            <person name="Palmer J.M."/>
            <person name="Drees K.P."/>
            <person name="Foster J.T."/>
            <person name="Lindner D.L."/>
        </authorList>
    </citation>
    <scope>NUCLEOTIDE SEQUENCE [LARGE SCALE GENOMIC DNA]</scope>
    <source>
        <strain evidence="5">UAMH 10579</strain>
    </source>
</reference>
<keyword evidence="3" id="KW-0732">Signal</keyword>
<gene>
    <name evidence="4" type="ORF">VE01_03598</name>
</gene>
<dbReference type="RefSeq" id="XP_018132376.1">
    <property type="nucleotide sequence ID" value="XM_018273083.2"/>
</dbReference>
<feature type="chain" id="PRO_5008608929" description="Kelch repeat protein" evidence="3">
    <location>
        <begin position="19"/>
        <end position="592"/>
    </location>
</feature>
<dbReference type="OrthoDB" id="10251809at2759"/>
<reference evidence="4 5" key="1">
    <citation type="submission" date="2016-03" db="EMBL/GenBank/DDBJ databases">
        <title>Comparative genomics of Pseudogymnoascus destructans, the fungus causing white-nose syndrome of bats.</title>
        <authorList>
            <person name="Palmer J.M."/>
            <person name="Drees K.P."/>
            <person name="Foster J.T."/>
            <person name="Lindner D.L."/>
        </authorList>
    </citation>
    <scope>NUCLEOTIDE SEQUENCE [LARGE SCALE GENOMIC DNA]</scope>
    <source>
        <strain evidence="4 5">UAMH 10579</strain>
    </source>
</reference>
<evidence type="ECO:0000256" key="1">
    <source>
        <dbReference type="SAM" id="MobiDB-lite"/>
    </source>
</evidence>
<evidence type="ECO:0000313" key="5">
    <source>
        <dbReference type="Proteomes" id="UP000091956"/>
    </source>
</evidence>
<dbReference type="InterPro" id="IPR011043">
    <property type="entry name" value="Gal_Oxase/kelch_b-propeller"/>
</dbReference>